<feature type="region of interest" description="Disordered" evidence="3">
    <location>
        <begin position="1"/>
        <end position="388"/>
    </location>
</feature>
<comment type="caution">
    <text evidence="4">The sequence shown here is derived from an EMBL/GenBank/DDBJ whole genome shotgun (WGS) entry which is preliminary data.</text>
</comment>
<keyword evidence="2" id="KW-0041">Annexin</keyword>
<dbReference type="GO" id="GO:0012506">
    <property type="term" value="C:vesicle membrane"/>
    <property type="evidence" value="ECO:0007669"/>
    <property type="project" value="TreeGrafter"/>
</dbReference>
<dbReference type="EMBL" id="JAVRRL010000062">
    <property type="protein sequence ID" value="KAK5109546.1"/>
    <property type="molecule type" value="Genomic_DNA"/>
</dbReference>
<proteinExistence type="predicted"/>
<dbReference type="InterPro" id="IPR018502">
    <property type="entry name" value="Annexin_repeat"/>
</dbReference>
<gene>
    <name evidence="4" type="ORF">LTR62_006897</name>
</gene>
<feature type="compositionally biased region" description="Acidic residues" evidence="3">
    <location>
        <begin position="343"/>
        <end position="352"/>
    </location>
</feature>
<sequence>MSYLGVGDRASRSRSKSGTRDPRARSRSAVRVPSPPTSKPYGYAPSAPSAAHIPGSFDAGPASPKYDVRAPPSAATHREDRDNRSYQPQPPRGNVPYPPDDGAFTMGDWTDFPPHERPGYKGPDARFPQAPRQDDDDLAYGGSSTSPVASRHASYSSQYPGQSQSQYPGQQGSREARYPEPSSADYRYTPQAATTGHQSTTTVQSYQYAKPPDNITYTAKAQTGSRAPLQIQSSDDYRREPQQRPDVYPRHSGDAQTVDITPGRDRRDRAFPNVQTHRSSINAERPSLQPYSSSGLGSGLHRLSVSGNGHDMGGGMPPPSPLLEAYRGTYQSLSPMPLALRPDDDDMSDLEPLEAPSSRKGGSRDKLQRDAERARDNKDRGGKEKKRVVVYDPEDDAKKIAKALNHSKPVSEPIIDILPGLSHDQTWELRKEYRKQVKIQGKGISLPKHLKLKITGNFGKAAYVTALGRFESEGYWANFWYQAHGNRRELLIESLMGRTNVEIRNIKDEFKDKRYSDSLEKCMEKELKMDKFRAAILMALEERRQEELDVYPPEYVNRDVEMLHRSLGAKQGGESAMLEVVVRRSDAHLRRVLDTYQRLHGENFARAALSKSNNLVGEVVAHILNGVINKPVRDAILLNHAIKDIAEKNKDEELRYELLISRLIRIHWDKMHLERVKRAYVDKFRTHLQEDIEDATKGDFKEFMCELAESR</sequence>
<dbReference type="GO" id="GO:0005509">
    <property type="term" value="F:calcium ion binding"/>
    <property type="evidence" value="ECO:0007669"/>
    <property type="project" value="InterPro"/>
</dbReference>
<evidence type="ECO:0000313" key="5">
    <source>
        <dbReference type="Proteomes" id="UP001310890"/>
    </source>
</evidence>
<protein>
    <recommendedName>
        <fullName evidence="6">Annexin</fullName>
    </recommendedName>
</protein>
<dbReference type="SUPFAM" id="SSF47874">
    <property type="entry name" value="Annexin"/>
    <property type="match status" value="1"/>
</dbReference>
<feature type="compositionally biased region" description="Low complexity" evidence="3">
    <location>
        <begin position="287"/>
        <end position="307"/>
    </location>
</feature>
<feature type="compositionally biased region" description="Basic and acidic residues" evidence="3">
    <location>
        <begin position="235"/>
        <end position="253"/>
    </location>
</feature>
<evidence type="ECO:0000313" key="4">
    <source>
        <dbReference type="EMBL" id="KAK5109546.1"/>
    </source>
</evidence>
<dbReference type="GO" id="GO:0005737">
    <property type="term" value="C:cytoplasm"/>
    <property type="evidence" value="ECO:0007669"/>
    <property type="project" value="TreeGrafter"/>
</dbReference>
<dbReference type="PANTHER" id="PTHR10502">
    <property type="entry name" value="ANNEXIN"/>
    <property type="match status" value="1"/>
</dbReference>
<accession>A0AAN7TC42</accession>
<dbReference type="GO" id="GO:0005634">
    <property type="term" value="C:nucleus"/>
    <property type="evidence" value="ECO:0007669"/>
    <property type="project" value="TreeGrafter"/>
</dbReference>
<feature type="compositionally biased region" description="Low complexity" evidence="3">
    <location>
        <begin position="154"/>
        <end position="173"/>
    </location>
</feature>
<dbReference type="PANTHER" id="PTHR10502:SF107">
    <property type="entry name" value="ANNEXIN ANXC4 (AFU_ORTHOLOGUE AFUA_3G07020)"/>
    <property type="match status" value="1"/>
</dbReference>
<evidence type="ECO:0000256" key="2">
    <source>
        <dbReference type="ARBA" id="ARBA00023216"/>
    </source>
</evidence>
<evidence type="ECO:0000256" key="1">
    <source>
        <dbReference type="ARBA" id="ARBA00022737"/>
    </source>
</evidence>
<feature type="compositionally biased region" description="Pro residues" evidence="3">
    <location>
        <begin position="88"/>
        <end position="99"/>
    </location>
</feature>
<dbReference type="GO" id="GO:0001786">
    <property type="term" value="F:phosphatidylserine binding"/>
    <property type="evidence" value="ECO:0007669"/>
    <property type="project" value="TreeGrafter"/>
</dbReference>
<evidence type="ECO:0000256" key="3">
    <source>
        <dbReference type="SAM" id="MobiDB-lite"/>
    </source>
</evidence>
<feature type="compositionally biased region" description="Polar residues" evidence="3">
    <location>
        <begin position="273"/>
        <end position="282"/>
    </location>
</feature>
<dbReference type="PROSITE" id="PS51897">
    <property type="entry name" value="ANNEXIN_2"/>
    <property type="match status" value="1"/>
</dbReference>
<dbReference type="GO" id="GO:0005886">
    <property type="term" value="C:plasma membrane"/>
    <property type="evidence" value="ECO:0007669"/>
    <property type="project" value="TreeGrafter"/>
</dbReference>
<keyword evidence="1" id="KW-0677">Repeat</keyword>
<dbReference type="Proteomes" id="UP001310890">
    <property type="component" value="Unassembled WGS sequence"/>
</dbReference>
<reference evidence="4" key="1">
    <citation type="submission" date="2023-08" db="EMBL/GenBank/DDBJ databases">
        <title>Black Yeasts Isolated from many extreme environments.</title>
        <authorList>
            <person name="Coleine C."/>
            <person name="Stajich J.E."/>
            <person name="Selbmann L."/>
        </authorList>
    </citation>
    <scope>NUCLEOTIDE SEQUENCE</scope>
    <source>
        <strain evidence="4">CCFEE 5401</strain>
    </source>
</reference>
<dbReference type="InterPro" id="IPR037104">
    <property type="entry name" value="Annexin_sf"/>
</dbReference>
<feature type="compositionally biased region" description="Basic and acidic residues" evidence="3">
    <location>
        <begin position="362"/>
        <end position="382"/>
    </location>
</feature>
<name>A0AAN7TC42_9PEZI</name>
<dbReference type="Gene3D" id="1.10.220.10">
    <property type="entry name" value="Annexin"/>
    <property type="match status" value="4"/>
</dbReference>
<evidence type="ECO:0008006" key="6">
    <source>
        <dbReference type="Google" id="ProtNLM"/>
    </source>
</evidence>
<dbReference type="GO" id="GO:0005544">
    <property type="term" value="F:calcium-dependent phospholipid binding"/>
    <property type="evidence" value="ECO:0007669"/>
    <property type="project" value="InterPro"/>
</dbReference>
<feature type="compositionally biased region" description="Polar residues" evidence="3">
    <location>
        <begin position="215"/>
        <end position="234"/>
    </location>
</feature>
<feature type="compositionally biased region" description="Polar residues" evidence="3">
    <location>
        <begin position="191"/>
        <end position="207"/>
    </location>
</feature>
<dbReference type="AlphaFoldDB" id="A0AAN7TC42"/>
<dbReference type="SMART" id="SM00335">
    <property type="entry name" value="ANX"/>
    <property type="match status" value="2"/>
</dbReference>
<organism evidence="4 5">
    <name type="scientific">Meristemomyces frigidus</name>
    <dbReference type="NCBI Taxonomy" id="1508187"/>
    <lineage>
        <taxon>Eukaryota</taxon>
        <taxon>Fungi</taxon>
        <taxon>Dikarya</taxon>
        <taxon>Ascomycota</taxon>
        <taxon>Pezizomycotina</taxon>
        <taxon>Dothideomycetes</taxon>
        <taxon>Dothideomycetidae</taxon>
        <taxon>Mycosphaerellales</taxon>
        <taxon>Teratosphaeriaceae</taxon>
        <taxon>Meristemomyces</taxon>
    </lineage>
</organism>